<feature type="domain" description="PKD/Chitinase" evidence="4">
    <location>
        <begin position="2121"/>
        <end position="2201"/>
    </location>
</feature>
<feature type="domain" description="PKD/Chitinase" evidence="4">
    <location>
        <begin position="2596"/>
        <end position="2690"/>
    </location>
</feature>
<feature type="domain" description="PKD/Chitinase" evidence="4">
    <location>
        <begin position="2270"/>
        <end position="2364"/>
    </location>
</feature>
<name>A0ABM7VMJ9_9BACT</name>
<dbReference type="SUPFAM" id="SSF141072">
    <property type="entry name" value="CalX-like"/>
    <property type="match status" value="3"/>
</dbReference>
<dbReference type="CDD" id="cd00146">
    <property type="entry name" value="PKD"/>
    <property type="match status" value="1"/>
</dbReference>
<sequence length="3189" mass="341865">MKKKYNATSGQQSLCKGFLLLVLISFYSFLKVYAQESNIHYIPPFFCEKTVDDQAHDYYGKTWKDNRGRTHHEHSVSITADVNEHFAILSTNSASPMTVKMGYYRNGVLVPLKTYTISKSHPERIKLADYKKGADKVQETPIFGDNRKEDFNISDGSGGHHSSKEFKNKDLLLITEKNLTGHVISGGSLVFEAADPMKTFFVNITHLSSPQAGIMASKGEFAAGTNFYTGHIVSGSDNIDGRRNDFISIMALEDGTQVSIENLNGFDFYNPKTKKYDLLHKLNGTPIIMNKGDSYVLGYHFADAMDKTRFPYGVKDVNKANGTHIFTNGKKIVVNSGSWCAGGPRRDQVSSRYGHDIGIDQLVPTNYVGQRYIVARGPGEKAFPAIEQVMVVATKDGSTLKVNGQDYDHGSVKNAGQYWIVTNNQYQGQGTDKYMYIESSFPVYVYQTLAGSNESGHGQNTPGMFLVPRLNCNGAHEVNISYANTLGSPQVRVIARTNKIQYQVNGGAEQYAQNPVKVAETTEAVQGRQGQSADSISWYVFKISPTSKAESIRVWAPDKVSPVNVALTISNKDIGAGGFYSGFGTVPESLTAPDVDLMGVSAHAPKIQINHPSPMYRYEWYKNDSLVSSGMDQSSFQITEPADYRVVALTACGSRTYPSKVISILPNVKLSRDQIHVKEGTDTTFELDLKRVQAYGRDITFDYKLEYGTASDKDISLLTTGHAKISPQDDHFRFNFQINDDRIDEREEVAHLHIFNVKNALTGKRGNELIIPIIIEDNDNPPEVKVMVKKNTVKEGVDSNMNFDISLTDARGKVVSSDRAIKINYVILPTQGAHPATLNDDYDCPAGVRGALTYAPGETAKQLTVAIHDDQIAEFEEGFQLVLSHPINASLKNPNGAGLTNKLVQTVKIEDNDVASIALSAKPVVEGEEVHFKGQVLVNGQPGISDQEISFQCYVKNGTAKMVAHRPASPNGDQDFIATPIESTVKVPPHHTNFDFASYPALVDQTPEPAETFQLIAENYKNADATLSTQTFDAIINDKGAKGDFYVQPVTVMEGQKMVFKVMLTKALGGTMTVHYNLDASQSDGRAQAGNGALTFHKNEVEKTIAINTIDDNKVNAAGSVKLVLTTNSQLMAPAHTDFTGTILDNDETPDAKDDLFSFLETDGGNVYHGNVGDNDLGKSAHPIFTVDATNLQAIQAHGDFKFNADGSFTFKPFKDYFGSTDLHYSLKTNVGTAAAVATIEITDVNDFPVASNEGFTIDEGQTVTKNFKVSGLGDGGIVYKIEKQPKYGKVVITDPKTGEYQFTGAQDVHKQDQFTYSVTDQNGDHAEATITFDVNYVNNHAPVAVDDQQTVESHLATFIKVFQNDKDGDGSDVLKSEIVQFPEKPQHGVVICDASTNYKVEYMSFAGYVGPDKFTYKFMDKKDGKGNQLWSNEATVHLMVEDNTPPVLVTRDTTVYMGTDGKALIDSNLLVKSVTDNSGSPILPKVNPSVLTIVGVTQVQVTATDHANNSVTQPALVLVKDSIPPSLALKGQTHELTANNQFVLSPSLLHQLIVSATDNSGSVDATILPAGAPSGTAFTIKGLSPQSSGIDIGTGITLTGKGDHELIVSVIDGSNNKIEKRVTITLTDKTPPVVVINPLTVPLGTNGAVTLSPSQISGLGLGTKDNSGATPTFTVDKSHFTHTGTYHVTLTATDGSGNKTTKQVPVTVIDTTKPEAKAKDIKVYLDKDGKVTITPQQVDNGSKDNSGIAPILTLDKTDFTSQNLGVNPVVLMATDSSSNFMTASATVQVLDSIVPVMVVNPLTVPLDKNGQVTLSPSQISGLGLGTKDNSGATPTFTVDKSHFTHTGTYKVTLTATDGSGNKITKQVPVTVVDTTKPEAKAKDIKVYLDKDGKVSITPQQVDNGSKDNSGIAPILTLDKTHFTAQNLGVNPVVLTATDSSNNVMTASAQVTVLDSIAPVMVVNPLTVPLDKNGQVTLTPSQISGLGLGTKDNSGVTPIFTVDKSHFTHTGTYQVTLTATDGSGNKITKQVGVTVVDTTKPEAKAKDIKVYLDKDGKVSITPQQVDNGSTDNSGIAPILTLDKKDFTAQNLGVNPVVLTATDSSSNFMTASATVQVLDSIAPVMVVNPLTVPLDKNGQATLSPSQISGLGLGTKDNSGATPTFTVDKNHFTHTGTYQVTLTATDGSGNKITKQVPVTVVDTTKPEAKAKDIKVYLDKDGKVLITPQQVDNGSKDNSGIAPKLTLDKKDFTSQNLGVNPVVLTATDSSNNVMTANAQVTVLDSIAPVMSTHPLTVPLDKNGQVTLSPSEISGLGLGTKDNSGATPTFTVDKSHFTHTGTYQITLTAIDGSGNKITKQVPVTVVDTTKPQVKAKDIQVYLDKDGKVSITPQQVDNGSKDNSGIAPILTLDKTDFTAQNLGNNPVVLTATDSSSNFMTASATVQVLDSIAPVMVVNPLTVPLDKNGQVTLTPSQISGLGLGTKDNSGATPTFTVDKSHFTHTGTYQVTLTATDGSGNKITKQVGVTVVDTTKPEAKAKDIKVYLDKDGKVSITPQQVDNGSKDNSGIAPILTLDKTHFTAQNLGVNPVVLTATDSSSNSNSVTAQVTVLDSIAPVMVVNPLTVPLGTSGAVTLSPSQISGLGLGTKDNSGATPSFTVDKSHFTHTGTYKVTLTATDGSGNKITKQIPVTVIDKTKPEAKAKDIKVYLDKDGKVSITPQQVDNGSTDNSGIAPILTLDKTHFTAQNLGVNLVVLTATDSSSNSNSVTAHVTVLDSIAPIIHATDVKISLGKDGKAHLSPLQIDRGSTDNTGYPPMLSVNKDTFTQVGRHKVTFTVTDQQGNKSSKSIAVEVIDPLAPVVRTKDITVALDKNGQASITPAQVDAGTVDNNGQTPTLGLDQTQFNVVDLGPNVVVLTAIDASANISKSSAKVTVIDTLAPIAIARDILLVLDKNGQVSLTPAMVDGGSHDNCVVKKLQVDQQKFTSKDVHAHTHQLTVTDQSGNKASAQFTVTVIDPKAVLRITDFPEQIMNAQHLVQLPDLRGTVQVISKDIPKGTHLVQLAPKGSMVKENHGTVTVKFKLVDNTTGQVYGMVEGRYPVRFSAQASQQELQLPNMITPNNDGVNDTFKIPHLNEIEQVSMEIYDRFGKLVYENAHYHNEWGGTERGPGHRSETFYYKMTIAHHKPQSGFVHVVK</sequence>
<evidence type="ECO:0000259" key="4">
    <source>
        <dbReference type="SMART" id="SM00089"/>
    </source>
</evidence>
<evidence type="ECO:0000313" key="6">
    <source>
        <dbReference type="Proteomes" id="UP001354989"/>
    </source>
</evidence>
<dbReference type="InterPro" id="IPR003644">
    <property type="entry name" value="Calx_beta"/>
</dbReference>
<evidence type="ECO:0000256" key="3">
    <source>
        <dbReference type="ARBA" id="ARBA00022837"/>
    </source>
</evidence>
<dbReference type="NCBIfam" id="TIGR04131">
    <property type="entry name" value="Bac_Flav_CTERM"/>
    <property type="match status" value="1"/>
</dbReference>
<accession>A0ABM7VMJ9</accession>
<dbReference type="Gene3D" id="2.60.40.2030">
    <property type="match status" value="3"/>
</dbReference>
<keyword evidence="2" id="KW-0677">Repeat</keyword>
<gene>
    <name evidence="5" type="ORF">PEPS_44810</name>
</gene>
<keyword evidence="6" id="KW-1185">Reference proteome</keyword>
<feature type="domain" description="PKD/Chitinase" evidence="4">
    <location>
        <begin position="2449"/>
        <end position="2527"/>
    </location>
</feature>
<dbReference type="Proteomes" id="UP001354989">
    <property type="component" value="Plasmid pPP7"/>
</dbReference>
<dbReference type="Pfam" id="PF03160">
    <property type="entry name" value="Calx-beta"/>
    <property type="match status" value="3"/>
</dbReference>
<dbReference type="Gene3D" id="2.60.40.3440">
    <property type="match status" value="1"/>
</dbReference>
<dbReference type="Pfam" id="PF13585">
    <property type="entry name" value="CHU_C"/>
    <property type="match status" value="1"/>
</dbReference>
<keyword evidence="1" id="KW-0732">Signal</keyword>
<dbReference type="InterPro" id="IPR022409">
    <property type="entry name" value="PKD/Chitinase_dom"/>
</dbReference>
<protein>
    <recommendedName>
        <fullName evidence="4">PKD/Chitinase domain-containing protein</fullName>
    </recommendedName>
</protein>
<feature type="domain" description="PKD/Chitinase" evidence="4">
    <location>
        <begin position="1622"/>
        <end position="1712"/>
    </location>
</feature>
<dbReference type="InterPro" id="IPR013783">
    <property type="entry name" value="Ig-like_fold"/>
</dbReference>
<keyword evidence="5" id="KW-0614">Plasmid</keyword>
<evidence type="ECO:0000313" key="5">
    <source>
        <dbReference type="EMBL" id="BDD02201.1"/>
    </source>
</evidence>
<dbReference type="EMBL" id="AP025299">
    <property type="protein sequence ID" value="BDD02201.1"/>
    <property type="molecule type" value="Genomic_DNA"/>
</dbReference>
<feature type="domain" description="PKD/Chitinase" evidence="4">
    <location>
        <begin position="1795"/>
        <end position="1875"/>
    </location>
</feature>
<proteinExistence type="predicted"/>
<evidence type="ECO:0000256" key="2">
    <source>
        <dbReference type="ARBA" id="ARBA00022737"/>
    </source>
</evidence>
<dbReference type="Pfam" id="PF17963">
    <property type="entry name" value="Big_9"/>
    <property type="match status" value="2"/>
</dbReference>
<dbReference type="InterPro" id="IPR026341">
    <property type="entry name" value="T9SS_type_B"/>
</dbReference>
<reference evidence="5 6" key="1">
    <citation type="submission" date="2021-12" db="EMBL/GenBank/DDBJ databases">
        <title>Genome sequencing of bacteria with rrn-lacking chromosome and rrn-plasmid.</title>
        <authorList>
            <person name="Anda M."/>
            <person name="Iwasaki W."/>
        </authorList>
    </citation>
    <scope>NUCLEOTIDE SEQUENCE [LARGE SCALE GENOMIC DNA]</scope>
    <source>
        <strain evidence="5 6">NBRC 101262</strain>
        <plasmid evidence="5 6">pPP7</plasmid>
    </source>
</reference>
<feature type="domain" description="PKD/Chitinase" evidence="4">
    <location>
        <begin position="2749"/>
        <end position="2850"/>
    </location>
</feature>
<organism evidence="5 6">
    <name type="scientific">Persicobacter psychrovividus</name>
    <dbReference type="NCBI Taxonomy" id="387638"/>
    <lineage>
        <taxon>Bacteria</taxon>
        <taxon>Pseudomonadati</taxon>
        <taxon>Bacteroidota</taxon>
        <taxon>Cytophagia</taxon>
        <taxon>Cytophagales</taxon>
        <taxon>Persicobacteraceae</taxon>
        <taxon>Persicobacter</taxon>
    </lineage>
</organism>
<geneLocation type="plasmid" evidence="5 6">
    <name>pPP7</name>
</geneLocation>
<evidence type="ECO:0000256" key="1">
    <source>
        <dbReference type="ARBA" id="ARBA00022729"/>
    </source>
</evidence>
<dbReference type="InterPro" id="IPR038081">
    <property type="entry name" value="CalX-like_sf"/>
</dbReference>
<feature type="domain" description="PKD/Chitinase" evidence="4">
    <location>
        <begin position="1944"/>
        <end position="2038"/>
    </location>
</feature>
<dbReference type="SMART" id="SM00089">
    <property type="entry name" value="PKD"/>
    <property type="match status" value="8"/>
</dbReference>
<keyword evidence="3" id="KW-0106">Calcium</keyword>
<dbReference type="PANTHER" id="PTHR24273">
    <property type="entry name" value="FI04643P-RELATED"/>
    <property type="match status" value="1"/>
</dbReference>
<dbReference type="PANTHER" id="PTHR24273:SF32">
    <property type="entry name" value="HYALIN"/>
    <property type="match status" value="1"/>
</dbReference>
<dbReference type="Gene3D" id="2.60.40.10">
    <property type="entry name" value="Immunoglobulins"/>
    <property type="match status" value="6"/>
</dbReference>
<dbReference type="RefSeq" id="WP_338399448.1">
    <property type="nucleotide sequence ID" value="NZ_AP025299.1"/>
</dbReference>